<sequence length="70" mass="7885">MAVVADKASLPVLSSEEWIRIGQWSTLLRELLKGKGEMWSAADEMLFIQLQTALQVTNKERVESKEPVTP</sequence>
<dbReference type="OrthoDB" id="6555942at2"/>
<dbReference type="RefSeq" id="WP_085067796.1">
    <property type="nucleotide sequence ID" value="NZ_CP019706.1"/>
</dbReference>
<keyword evidence="2" id="KW-1185">Reference proteome</keyword>
<dbReference type="AlphaFoldDB" id="A0A1W6B1J6"/>
<reference evidence="1 2" key="1">
    <citation type="submission" date="2017-02" db="EMBL/GenBank/DDBJ databases">
        <title>Complete genome sequence of the drought resistance-promoting endophyte Pantoea alhagi LTYR-11Z.</title>
        <authorList>
            <person name="Zhang L."/>
        </authorList>
    </citation>
    <scope>NUCLEOTIDE SEQUENCE [LARGE SCALE GENOMIC DNA]</scope>
    <source>
        <strain evidence="1 2">LTYR-11Z</strain>
    </source>
</reference>
<name>A0A1W6B1J6_9GAMM</name>
<evidence type="ECO:0000313" key="2">
    <source>
        <dbReference type="Proteomes" id="UP000192900"/>
    </source>
</evidence>
<protein>
    <submittedName>
        <fullName evidence="1">Uncharacterized protein</fullName>
    </submittedName>
</protein>
<accession>A0A1W6B1J6</accession>
<gene>
    <name evidence="1" type="ORF">B1H58_02340</name>
</gene>
<dbReference type="KEGG" id="palh:B1H58_02340"/>
<dbReference type="EMBL" id="CP019706">
    <property type="protein sequence ID" value="ARJ40947.1"/>
    <property type="molecule type" value="Genomic_DNA"/>
</dbReference>
<organism evidence="1 2">
    <name type="scientific">Pantoea alhagi</name>
    <dbReference type="NCBI Taxonomy" id="1891675"/>
    <lineage>
        <taxon>Bacteria</taxon>
        <taxon>Pseudomonadati</taxon>
        <taxon>Pseudomonadota</taxon>
        <taxon>Gammaproteobacteria</taxon>
        <taxon>Enterobacterales</taxon>
        <taxon>Erwiniaceae</taxon>
        <taxon>Pantoea</taxon>
    </lineage>
</organism>
<proteinExistence type="predicted"/>
<dbReference type="Proteomes" id="UP000192900">
    <property type="component" value="Chromosome"/>
</dbReference>
<evidence type="ECO:0000313" key="1">
    <source>
        <dbReference type="EMBL" id="ARJ40947.1"/>
    </source>
</evidence>